<dbReference type="PANTHER" id="PTHR12558:SF13">
    <property type="entry name" value="CELL DIVISION CYCLE PROTEIN 27 HOMOLOG"/>
    <property type="match status" value="1"/>
</dbReference>
<organism evidence="3 4">
    <name type="scientific">Terrimicrobium sacchariphilum</name>
    <dbReference type="NCBI Taxonomy" id="690879"/>
    <lineage>
        <taxon>Bacteria</taxon>
        <taxon>Pseudomonadati</taxon>
        <taxon>Verrucomicrobiota</taxon>
        <taxon>Terrimicrobiia</taxon>
        <taxon>Terrimicrobiales</taxon>
        <taxon>Terrimicrobiaceae</taxon>
        <taxon>Terrimicrobium</taxon>
    </lineage>
</organism>
<dbReference type="STRING" id="690879.TSACC_3123"/>
<dbReference type="PROSITE" id="PS50005">
    <property type="entry name" value="TPR"/>
    <property type="match status" value="5"/>
</dbReference>
<dbReference type="Proteomes" id="UP000076023">
    <property type="component" value="Unassembled WGS sequence"/>
</dbReference>
<feature type="signal peptide" evidence="2">
    <location>
        <begin position="1"/>
        <end position="34"/>
    </location>
</feature>
<dbReference type="EMBL" id="BDCO01000003">
    <property type="protein sequence ID" value="GAT35063.1"/>
    <property type="molecule type" value="Genomic_DNA"/>
</dbReference>
<dbReference type="GO" id="GO:0012505">
    <property type="term" value="C:endomembrane system"/>
    <property type="evidence" value="ECO:0007669"/>
    <property type="project" value="UniProtKB-ARBA"/>
</dbReference>
<dbReference type="InterPro" id="IPR019734">
    <property type="entry name" value="TPR_rpt"/>
</dbReference>
<evidence type="ECO:0000313" key="4">
    <source>
        <dbReference type="Proteomes" id="UP000076023"/>
    </source>
</evidence>
<dbReference type="SUPFAM" id="SSF48452">
    <property type="entry name" value="TPR-like"/>
    <property type="match status" value="2"/>
</dbReference>
<dbReference type="Pfam" id="PF13429">
    <property type="entry name" value="TPR_15"/>
    <property type="match status" value="1"/>
</dbReference>
<protein>
    <submittedName>
        <fullName evidence="3">Chs5p-Arf1p-binding protein</fullName>
    </submittedName>
</protein>
<dbReference type="Pfam" id="PF14559">
    <property type="entry name" value="TPR_19"/>
    <property type="match status" value="1"/>
</dbReference>
<comment type="caution">
    <text evidence="3">The sequence shown here is derived from an EMBL/GenBank/DDBJ whole genome shotgun (WGS) entry which is preliminary data.</text>
</comment>
<dbReference type="RefSeq" id="WP_084400655.1">
    <property type="nucleotide sequence ID" value="NZ_BDCO01000003.1"/>
</dbReference>
<feature type="repeat" description="TPR" evidence="1">
    <location>
        <begin position="310"/>
        <end position="343"/>
    </location>
</feature>
<reference evidence="4" key="1">
    <citation type="journal article" date="2017" name="Genome Announc.">
        <title>Draft Genome Sequence of Terrimicrobium sacchariphilum NM-5T, a Facultative Anaerobic Soil Bacterium of the Class Spartobacteria.</title>
        <authorList>
            <person name="Qiu Y.L."/>
            <person name="Tourlousse D.M."/>
            <person name="Matsuura N."/>
            <person name="Ohashi A."/>
            <person name="Sekiguchi Y."/>
        </authorList>
    </citation>
    <scope>NUCLEOTIDE SEQUENCE [LARGE SCALE GENOMIC DNA]</scope>
    <source>
        <strain evidence="4">NM-5</strain>
    </source>
</reference>
<sequence length="581" mass="64031">MNRCGCPKASQRVLWLASSLVLGGFILVAGPVRAADADLVPTDVPHTAPDLNEKGKRQADALAYFMSGIFEEESAGPEKALESKRKVLDLDPGCSELAIEVAYEYLRRGETAEATNVLKDAIAAKRKVVAPYLALSTIYLRHLQKPELAARYAQQAIDIAPDNADGYELLWETYQSQGMSAKAQLVLDRAAKSKSTDPDFWLSLAEMTARGAVRDNVPPDGATVAQMNRFLDQAASLGGEKFDVAAKLGDLYAVSRQTEKAIPYYKRVIELRSESLATREKLARCYLDVGQVDPAIEQFEAIVAANPLSLDTYVTLSELYVKNGDLSKALVNARQAVVIEPGNIDRYSIVVDLLYRMKRYDEMAATLAEARRNFPRVARITHLYAVSLSQAGKHDQAVKAFADAEKEAENSQPDLLDARFYFDYGGAAERAGQHDLAAAMLKKSIDLDPANAGEAYNYLGYMWADQGKNLDEAELLIRRALAMEPSNGAYIDSLGWLYYHQGKYQEALTELLRAAEALPEPDPTVYGHVADAYHKLGKTAEAVLYWQKALALDPENKEFIAKLDEASKKVAEQPEKKPVGH</sequence>
<dbReference type="GO" id="GO:0032991">
    <property type="term" value="C:protein-containing complex"/>
    <property type="evidence" value="ECO:0007669"/>
    <property type="project" value="UniProtKB-ARBA"/>
</dbReference>
<dbReference type="GO" id="GO:0016192">
    <property type="term" value="P:vesicle-mediated transport"/>
    <property type="evidence" value="ECO:0007669"/>
    <property type="project" value="UniProtKB-ARBA"/>
</dbReference>
<name>A0A146GD17_TERSA</name>
<evidence type="ECO:0000256" key="2">
    <source>
        <dbReference type="SAM" id="SignalP"/>
    </source>
</evidence>
<dbReference type="OrthoDB" id="9766710at2"/>
<keyword evidence="2" id="KW-0732">Signal</keyword>
<feature type="repeat" description="TPR" evidence="1">
    <location>
        <begin position="488"/>
        <end position="521"/>
    </location>
</feature>
<keyword evidence="1" id="KW-0802">TPR repeat</keyword>
<dbReference type="InterPro" id="IPR015374">
    <property type="entry name" value="ChAPs"/>
</dbReference>
<evidence type="ECO:0000313" key="3">
    <source>
        <dbReference type="EMBL" id="GAT35063.1"/>
    </source>
</evidence>
<dbReference type="Gene3D" id="1.25.40.10">
    <property type="entry name" value="Tetratricopeptide repeat domain"/>
    <property type="match status" value="2"/>
</dbReference>
<feature type="chain" id="PRO_5007524885" evidence="2">
    <location>
        <begin position="35"/>
        <end position="581"/>
    </location>
</feature>
<dbReference type="SMART" id="SM00028">
    <property type="entry name" value="TPR"/>
    <property type="match status" value="11"/>
</dbReference>
<dbReference type="PANTHER" id="PTHR12558">
    <property type="entry name" value="CELL DIVISION CYCLE 16,23,27"/>
    <property type="match status" value="1"/>
</dbReference>
<proteinExistence type="predicted"/>
<dbReference type="Pfam" id="PF13432">
    <property type="entry name" value="TPR_16"/>
    <property type="match status" value="1"/>
</dbReference>
<accession>A0A146GD17</accession>
<feature type="repeat" description="TPR" evidence="1">
    <location>
        <begin position="418"/>
        <end position="451"/>
    </location>
</feature>
<dbReference type="GO" id="GO:0005737">
    <property type="term" value="C:cytoplasm"/>
    <property type="evidence" value="ECO:0007669"/>
    <property type="project" value="UniProtKB-ARBA"/>
</dbReference>
<keyword evidence="4" id="KW-1185">Reference proteome</keyword>
<evidence type="ECO:0000256" key="1">
    <source>
        <dbReference type="PROSITE-ProRule" id="PRU00339"/>
    </source>
</evidence>
<dbReference type="InterPro" id="IPR011990">
    <property type="entry name" value="TPR-like_helical_dom_sf"/>
</dbReference>
<feature type="repeat" description="TPR" evidence="1">
    <location>
        <begin position="523"/>
        <end position="556"/>
    </location>
</feature>
<feature type="repeat" description="TPR" evidence="1">
    <location>
        <begin position="242"/>
        <end position="275"/>
    </location>
</feature>
<dbReference type="InParanoid" id="A0A146GD17"/>
<dbReference type="Pfam" id="PF09295">
    <property type="entry name" value="ChAPs"/>
    <property type="match status" value="1"/>
</dbReference>
<dbReference type="AlphaFoldDB" id="A0A146GD17"/>
<gene>
    <name evidence="3" type="ORF">TSACC_3123</name>
</gene>